<comment type="caution">
    <text evidence="8">The sequence shown here is derived from an EMBL/GenBank/DDBJ whole genome shotgun (WGS) entry which is preliminary data.</text>
</comment>
<evidence type="ECO:0000313" key="9">
    <source>
        <dbReference type="Proteomes" id="UP000749010"/>
    </source>
</evidence>
<proteinExistence type="predicted"/>
<evidence type="ECO:0000256" key="2">
    <source>
        <dbReference type="ARBA" id="ARBA00022475"/>
    </source>
</evidence>
<evidence type="ECO:0000256" key="7">
    <source>
        <dbReference type="SAM" id="Phobius"/>
    </source>
</evidence>
<keyword evidence="3 8" id="KW-0808">Transferase</keyword>
<dbReference type="RefSeq" id="WP_169066058.1">
    <property type="nucleotide sequence ID" value="NZ_SPMY01000019.1"/>
</dbReference>
<protein>
    <submittedName>
        <fullName evidence="8">Undecaprenyl/decaprenyl-phosphate alpha-N-acetylglucosaminyl 1-phosphate transferase</fullName>
    </submittedName>
</protein>
<feature type="transmembrane region" description="Helical" evidence="7">
    <location>
        <begin position="177"/>
        <end position="204"/>
    </location>
</feature>
<keyword evidence="5 7" id="KW-1133">Transmembrane helix</keyword>
<keyword evidence="9" id="KW-1185">Reference proteome</keyword>
<reference evidence="8 9" key="1">
    <citation type="submission" date="2019-03" db="EMBL/GenBank/DDBJ databases">
        <title>Metabolic reconstructions from genomes of highly enriched 'Candidatus Accumulibacter' and 'Candidatus Competibacter' bioreactor populations.</title>
        <authorList>
            <person name="Annavajhala M.K."/>
            <person name="Welles L."/>
            <person name="Abbas B."/>
            <person name="Sorokin D."/>
            <person name="Park H."/>
            <person name="Van Loosdrecht M."/>
            <person name="Chandran K."/>
        </authorList>
    </citation>
    <scope>NUCLEOTIDE SEQUENCE [LARGE SCALE GENOMIC DNA]</scope>
    <source>
        <strain evidence="8 9">SBR_S</strain>
    </source>
</reference>
<feature type="transmembrane region" description="Helical" evidence="7">
    <location>
        <begin position="103"/>
        <end position="123"/>
    </location>
</feature>
<evidence type="ECO:0000256" key="5">
    <source>
        <dbReference type="ARBA" id="ARBA00022989"/>
    </source>
</evidence>
<feature type="transmembrane region" description="Helical" evidence="7">
    <location>
        <begin position="249"/>
        <end position="270"/>
    </location>
</feature>
<dbReference type="CDD" id="cd06853">
    <property type="entry name" value="GT_WecA_like"/>
    <property type="match status" value="1"/>
</dbReference>
<dbReference type="InterPro" id="IPR018480">
    <property type="entry name" value="PNAcMuramoyl-5peptid_Trfase_CS"/>
</dbReference>
<dbReference type="PROSITE" id="PS01348">
    <property type="entry name" value="MRAY_2"/>
    <property type="match status" value="1"/>
</dbReference>
<sequence>MELAVLFALCVLISGVAIRLAASLANYLGVVDRPGGHKQHEASTPFVGGVGILAVLFSLFLSFDPLFGSLGLVALQGILIGALILFVTGLADDIVHLSFKLRFAVQAMVALSMVFVGGVELLSFGELLPGLRFDLGWLSIPLTILATVGLINAVNMIDGIDGLAGSLSLVSLALTGLVAVFAGQGAYVVLVVALGAGLAGFLYYNLRYAGKCRARVFLGDNGSMVLGFVFAWLFIALSQGDSPAMTPVTALWLFALPLMDTVGVMLRRIWLRKSPFRADRHHLHHLFVRAGYRVCDIVAFAALAQLSLGLIGVAGLLLGVPEYLMFWLFLIVFGAYLLVILRPWRLVPELRRINRALGLPSVHVHGIFVGYVRREKFPDLLGLIGERLGGSRYDYQLSVYQTDCSATDGRNVYCVVHVPANGDEHLIGKVQRDVSAMKKHFLRWHGVDVRLFIRRQDENDLRSNALLEGGTIGSQRRHDERRSVRSTLIYSMERGGGMMNGGAVGFEVSVPPT</sequence>
<gene>
    <name evidence="8" type="ORF">E4Q23_07445</name>
</gene>
<name>A0ABX1TXP2_9PROT</name>
<dbReference type="Proteomes" id="UP000749010">
    <property type="component" value="Unassembled WGS sequence"/>
</dbReference>
<feature type="transmembrane region" description="Helical" evidence="7">
    <location>
        <begin position="324"/>
        <end position="344"/>
    </location>
</feature>
<dbReference type="GO" id="GO:0016740">
    <property type="term" value="F:transferase activity"/>
    <property type="evidence" value="ECO:0007669"/>
    <property type="project" value="UniProtKB-KW"/>
</dbReference>
<dbReference type="PANTHER" id="PTHR22926">
    <property type="entry name" value="PHOSPHO-N-ACETYLMURAMOYL-PENTAPEPTIDE-TRANSFERASE"/>
    <property type="match status" value="1"/>
</dbReference>
<feature type="transmembrane region" description="Helical" evidence="7">
    <location>
        <begin position="70"/>
        <end position="91"/>
    </location>
</feature>
<dbReference type="Pfam" id="PF00953">
    <property type="entry name" value="Glycos_transf_4"/>
    <property type="match status" value="1"/>
</dbReference>
<feature type="transmembrane region" description="Helical" evidence="7">
    <location>
        <begin position="45"/>
        <end position="63"/>
    </location>
</feature>
<keyword evidence="4 7" id="KW-0812">Transmembrane</keyword>
<keyword evidence="6 7" id="KW-0472">Membrane</keyword>
<feature type="transmembrane region" description="Helical" evidence="7">
    <location>
        <begin position="291"/>
        <end position="318"/>
    </location>
</feature>
<accession>A0ABX1TXP2</accession>
<evidence type="ECO:0000256" key="4">
    <source>
        <dbReference type="ARBA" id="ARBA00022692"/>
    </source>
</evidence>
<keyword evidence="2" id="KW-1003">Cell membrane</keyword>
<feature type="transmembrane region" description="Helical" evidence="7">
    <location>
        <begin position="135"/>
        <end position="157"/>
    </location>
</feature>
<evidence type="ECO:0000256" key="3">
    <source>
        <dbReference type="ARBA" id="ARBA00022679"/>
    </source>
</evidence>
<comment type="subcellular location">
    <subcellularLocation>
        <location evidence="1">Cell membrane</location>
        <topology evidence="1">Multi-pass membrane protein</topology>
    </subcellularLocation>
</comment>
<evidence type="ECO:0000256" key="6">
    <source>
        <dbReference type="ARBA" id="ARBA00023136"/>
    </source>
</evidence>
<dbReference type="InterPro" id="IPR000715">
    <property type="entry name" value="Glycosyl_transferase_4"/>
</dbReference>
<evidence type="ECO:0000313" key="8">
    <source>
        <dbReference type="EMBL" id="NMQ27604.1"/>
    </source>
</evidence>
<dbReference type="PANTHER" id="PTHR22926:SF3">
    <property type="entry name" value="UNDECAPRENYL-PHOSPHATE ALPHA-N-ACETYLGLUCOSAMINYL 1-PHOSPHATE TRANSFERASE"/>
    <property type="match status" value="1"/>
</dbReference>
<dbReference type="EMBL" id="SPMY01000019">
    <property type="protein sequence ID" value="NMQ27604.1"/>
    <property type="molecule type" value="Genomic_DNA"/>
</dbReference>
<evidence type="ECO:0000256" key="1">
    <source>
        <dbReference type="ARBA" id="ARBA00004651"/>
    </source>
</evidence>
<organism evidence="8 9">
    <name type="scientific">Candidatus Accumulibacter phosphatis</name>
    <dbReference type="NCBI Taxonomy" id="327160"/>
    <lineage>
        <taxon>Bacteria</taxon>
        <taxon>Pseudomonadati</taxon>
        <taxon>Pseudomonadota</taxon>
        <taxon>Betaproteobacteria</taxon>
        <taxon>Candidatus Accumulibacter</taxon>
    </lineage>
</organism>
<feature type="transmembrane region" description="Helical" evidence="7">
    <location>
        <begin position="216"/>
        <end position="237"/>
    </location>
</feature>